<dbReference type="GO" id="GO:0030596">
    <property type="term" value="F:alpha-L-rhamnosidase activity"/>
    <property type="evidence" value="ECO:0007669"/>
    <property type="project" value="UniProtKB-EC"/>
</dbReference>
<evidence type="ECO:0000256" key="2">
    <source>
        <dbReference type="ARBA" id="ARBA00012652"/>
    </source>
</evidence>
<organism evidence="8 9">
    <name type="scientific">Subtercola vilae</name>
    <dbReference type="NCBI Taxonomy" id="2056433"/>
    <lineage>
        <taxon>Bacteria</taxon>
        <taxon>Bacillati</taxon>
        <taxon>Actinomycetota</taxon>
        <taxon>Actinomycetes</taxon>
        <taxon>Micrococcales</taxon>
        <taxon>Microbacteriaceae</taxon>
        <taxon>Subtercola</taxon>
    </lineage>
</organism>
<dbReference type="EMBL" id="QYRT01000028">
    <property type="protein sequence ID" value="TIH34299.1"/>
    <property type="molecule type" value="Genomic_DNA"/>
</dbReference>
<dbReference type="InterPro" id="IPR013737">
    <property type="entry name" value="Bac_rhamnosid_N"/>
</dbReference>
<dbReference type="EC" id="3.2.1.40" evidence="2"/>
<dbReference type="Pfam" id="PF05592">
    <property type="entry name" value="Bac_rhamnosid"/>
    <property type="match status" value="1"/>
</dbReference>
<evidence type="ECO:0000259" key="6">
    <source>
        <dbReference type="Pfam" id="PF17389"/>
    </source>
</evidence>
<dbReference type="RefSeq" id="WP_136642797.1">
    <property type="nucleotide sequence ID" value="NZ_QYRT01000028.1"/>
</dbReference>
<dbReference type="PIRSF" id="PIRSF010631">
    <property type="entry name" value="A-rhamnsds"/>
    <property type="match status" value="1"/>
</dbReference>
<dbReference type="PANTHER" id="PTHR33307:SF6">
    <property type="entry name" value="ALPHA-RHAMNOSIDASE (EUROFUNG)-RELATED"/>
    <property type="match status" value="1"/>
</dbReference>
<dbReference type="Pfam" id="PF25788">
    <property type="entry name" value="Ig_Rha78A_N"/>
    <property type="match status" value="1"/>
</dbReference>
<dbReference type="Gene3D" id="2.60.40.10">
    <property type="entry name" value="Immunoglobulins"/>
    <property type="match status" value="1"/>
</dbReference>
<dbReference type="Pfam" id="PF17390">
    <property type="entry name" value="Bac_rhamnosid_C"/>
    <property type="match status" value="1"/>
</dbReference>
<feature type="domain" description="Bacterial alpha-L-rhamnosidase N-terminal" evidence="5">
    <location>
        <begin position="161"/>
        <end position="290"/>
    </location>
</feature>
<dbReference type="Gene3D" id="2.60.420.10">
    <property type="entry name" value="Maltose phosphorylase, domain 3"/>
    <property type="match status" value="1"/>
</dbReference>
<accession>A0A4T2BT72</accession>
<dbReference type="InterPro" id="IPR016007">
    <property type="entry name" value="Alpha_rhamnosid"/>
</dbReference>
<keyword evidence="3" id="KW-0378">Hydrolase</keyword>
<dbReference type="SUPFAM" id="SSF48208">
    <property type="entry name" value="Six-hairpin glycosidases"/>
    <property type="match status" value="1"/>
</dbReference>
<evidence type="ECO:0000259" key="4">
    <source>
        <dbReference type="Pfam" id="PF05592"/>
    </source>
</evidence>
<dbReference type="InterPro" id="IPR035396">
    <property type="entry name" value="Bac_rhamnosid6H"/>
</dbReference>
<dbReference type="InterPro" id="IPR012341">
    <property type="entry name" value="6hp_glycosidase-like_sf"/>
</dbReference>
<dbReference type="AlphaFoldDB" id="A0A4T2BT72"/>
<dbReference type="Proteomes" id="UP000306192">
    <property type="component" value="Unassembled WGS sequence"/>
</dbReference>
<dbReference type="Gene3D" id="1.50.10.10">
    <property type="match status" value="1"/>
</dbReference>
<evidence type="ECO:0000256" key="1">
    <source>
        <dbReference type="ARBA" id="ARBA00001445"/>
    </source>
</evidence>
<reference evidence="8 9" key="1">
    <citation type="journal article" date="2019" name="Microorganisms">
        <title>Systematic Affiliation and Genome Analysis of Subtercola vilae DB165(T) with Particular Emphasis on Cold Adaptation of an Isolate from a High-Altitude Cold Volcano Lake.</title>
        <authorList>
            <person name="Villalobos A.S."/>
            <person name="Wiese J."/>
            <person name="Imhoff J.F."/>
            <person name="Dorador C."/>
            <person name="Keller A."/>
            <person name="Hentschel U."/>
        </authorList>
    </citation>
    <scope>NUCLEOTIDE SEQUENCE [LARGE SCALE GENOMIC DNA]</scope>
    <source>
        <strain evidence="8 9">DB165</strain>
    </source>
</reference>
<name>A0A4T2BT72_9MICO</name>
<dbReference type="InterPro" id="IPR013783">
    <property type="entry name" value="Ig-like_fold"/>
</dbReference>
<evidence type="ECO:0000256" key="3">
    <source>
        <dbReference type="ARBA" id="ARBA00022801"/>
    </source>
</evidence>
<comment type="catalytic activity">
    <reaction evidence="1">
        <text>Hydrolysis of terminal non-reducing alpha-L-rhamnose residues in alpha-L-rhamnosides.</text>
        <dbReference type="EC" id="3.2.1.40"/>
    </reaction>
</comment>
<protein>
    <recommendedName>
        <fullName evidence="2">alpha-L-rhamnosidase</fullName>
        <ecNumber evidence="2">3.2.1.40</ecNumber>
    </recommendedName>
</protein>
<feature type="domain" description="Alpha-L-rhamnosidase six-hairpin glycosidase" evidence="6">
    <location>
        <begin position="464"/>
        <end position="814"/>
    </location>
</feature>
<dbReference type="InterPro" id="IPR008902">
    <property type="entry name" value="Rhamnosid_concanavalin"/>
</dbReference>
<evidence type="ECO:0000259" key="7">
    <source>
        <dbReference type="Pfam" id="PF17390"/>
    </source>
</evidence>
<feature type="domain" description="Alpha-L-rhamnosidase concanavalin-like" evidence="4">
    <location>
        <begin position="362"/>
        <end position="458"/>
    </location>
</feature>
<dbReference type="GO" id="GO:0005975">
    <property type="term" value="P:carbohydrate metabolic process"/>
    <property type="evidence" value="ECO:0007669"/>
    <property type="project" value="InterPro"/>
</dbReference>
<feature type="domain" description="Alpha-L-rhamnosidase C-terminal" evidence="7">
    <location>
        <begin position="816"/>
        <end position="882"/>
    </location>
</feature>
<dbReference type="PANTHER" id="PTHR33307">
    <property type="entry name" value="ALPHA-RHAMNOSIDASE (EUROFUNG)"/>
    <property type="match status" value="1"/>
</dbReference>
<evidence type="ECO:0000313" key="8">
    <source>
        <dbReference type="EMBL" id="TIH34299.1"/>
    </source>
</evidence>
<dbReference type="OrthoDB" id="9761045at2"/>
<sequence length="898" mass="95544">MTVSITAPTFEHHRDALGIGEAEPRLSWKASGDAGDNEWVQTAYEVSFERGGEVHSSGRIVSGEQVLVAWPDAPLTSRERVAVRVRVWGAGAGAADSTAATTSDTVFGAVSEWSEQGVVEAGLLQPGDWSALAAGPAWAEDDAADRRPPLLRREFTLDAGVASARLYVTAHGLYEVEINGKRVGDDALSPGWTVYGERLRYYTYDVTAHLASGANVIGSWLADGWFRGRYGFNGGHRNLYGTELALIAQLEVTLDDGRTVTVATDADWQAGFGPIGFTELYDGETFDARVTAGSGDVVEAGAAGAGNGVEVAGPGWSSPGFDASGFTPVVVSPHDATVLIAPQGPPVRSTEELEPVSVTSSPSGATLLDFGQNLSGRLSIRVRGERGQTVTLRHAEVLHDGELYTRPLRGAAATDRYTLAGGGEEVWEPRFTIHGFRYAEVTGWPGELRPGDIVARVYHTDMARTGWFESSDPLVNRLHENVRWSMRGNFVDIPTDCPQRDERLGWTGDIQVFAPTASFLYDCSGMLGSWLRDVAAEQLPDGTVPWYVPVIPGGEMWTPIRPGAVWGDVAVLTPWVLYERFGDTGILAAQYESAKGWVDLMESLAGPSRLWNTGFQLGDWLDPAAPPEDPADALTDRYLVATAYFAWSTLHLARSAEVLGLTADAARYFALAAEVRAAFAAEYVLPDGRLTSDAQTAYALAIEFDLLPTPAQVAGAGARLASLVETAGNRIATGFAGTNVVSDALTSTGGVERAYALLLEQECPSWLYTVASGATTIWERWDSQLPDGTINPGEMTSFNHYALGAVADWLHRVVAGLAPASPGYRTVAFAPRPGGGLTSASARHESPYGTVSIAWRVGGGSLTVDVSLPLGTTGTLELPDGRLLAVGPGAHTFTSAAA</sequence>
<evidence type="ECO:0000259" key="5">
    <source>
        <dbReference type="Pfam" id="PF08531"/>
    </source>
</evidence>
<dbReference type="Gene3D" id="2.60.120.260">
    <property type="entry name" value="Galactose-binding domain-like"/>
    <property type="match status" value="2"/>
</dbReference>
<comment type="caution">
    <text evidence="8">The sequence shown here is derived from an EMBL/GenBank/DDBJ whole genome shotgun (WGS) entry which is preliminary data.</text>
</comment>
<gene>
    <name evidence="8" type="ORF">D4765_13380</name>
</gene>
<evidence type="ECO:0000313" key="9">
    <source>
        <dbReference type="Proteomes" id="UP000306192"/>
    </source>
</evidence>
<dbReference type="InterPro" id="IPR008928">
    <property type="entry name" value="6-hairpin_glycosidase_sf"/>
</dbReference>
<proteinExistence type="predicted"/>
<dbReference type="Pfam" id="PF08531">
    <property type="entry name" value="Bac_rhamnosid_N"/>
    <property type="match status" value="1"/>
</dbReference>
<keyword evidence="9" id="KW-1185">Reference proteome</keyword>
<dbReference type="Pfam" id="PF17389">
    <property type="entry name" value="Bac_rhamnosid6H"/>
    <property type="match status" value="1"/>
</dbReference>
<dbReference type="InterPro" id="IPR035398">
    <property type="entry name" value="Bac_rhamnosid_C"/>
</dbReference>